<evidence type="ECO:0000256" key="6">
    <source>
        <dbReference type="ARBA" id="ARBA00022552"/>
    </source>
</evidence>
<accession>G2QE46</accession>
<dbReference type="eggNOG" id="KOG4484">
    <property type="taxonomic scope" value="Eukaryota"/>
</dbReference>
<dbReference type="EMBL" id="CP003004">
    <property type="protein sequence ID" value="AEO57629.1"/>
    <property type="molecule type" value="Genomic_DNA"/>
</dbReference>
<dbReference type="InterPro" id="IPR050786">
    <property type="entry name" value="EFG1_rRNA-proc"/>
</dbReference>
<dbReference type="InterPro" id="IPR019310">
    <property type="entry name" value="Efg1"/>
</dbReference>
<evidence type="ECO:0000256" key="5">
    <source>
        <dbReference type="ARBA" id="ARBA00019827"/>
    </source>
</evidence>
<feature type="region of interest" description="Disordered" evidence="10">
    <location>
        <begin position="203"/>
        <end position="283"/>
    </location>
</feature>
<keyword evidence="7 9" id="KW-0175">Coiled coil</keyword>
<dbReference type="STRING" id="573729.G2QE46"/>
<reference evidence="11 12" key="1">
    <citation type="journal article" date="2011" name="Nat. Biotechnol.">
        <title>Comparative genomic analysis of the thermophilic biomass-degrading fungi Myceliophthora thermophila and Thielavia terrestris.</title>
        <authorList>
            <person name="Berka R.M."/>
            <person name="Grigoriev I.V."/>
            <person name="Otillar R."/>
            <person name="Salamov A."/>
            <person name="Grimwood J."/>
            <person name="Reid I."/>
            <person name="Ishmael N."/>
            <person name="John T."/>
            <person name="Darmond C."/>
            <person name="Moisan M.-C."/>
            <person name="Henrissat B."/>
            <person name="Coutinho P.M."/>
            <person name="Lombard V."/>
            <person name="Natvig D.O."/>
            <person name="Lindquist E."/>
            <person name="Schmutz J."/>
            <person name="Lucas S."/>
            <person name="Harris P."/>
            <person name="Powlowski J."/>
            <person name="Bellemare A."/>
            <person name="Taylor D."/>
            <person name="Butler G."/>
            <person name="de Vries R.P."/>
            <person name="Allijn I.E."/>
            <person name="van den Brink J."/>
            <person name="Ushinsky S."/>
            <person name="Storms R."/>
            <person name="Powell A.J."/>
            <person name="Paulsen I.T."/>
            <person name="Elbourne L.D.H."/>
            <person name="Baker S.E."/>
            <person name="Magnuson J."/>
            <person name="LaBoissiere S."/>
            <person name="Clutterbuck A.J."/>
            <person name="Martinez D."/>
            <person name="Wogulis M."/>
            <person name="de Leon A.L."/>
            <person name="Rey M.W."/>
            <person name="Tsang A."/>
        </authorList>
    </citation>
    <scope>NUCLEOTIDE SEQUENCE [LARGE SCALE GENOMIC DNA]</scope>
    <source>
        <strain evidence="12">ATCC 42464 / BCRC 31852 / DSM 1799</strain>
    </source>
</reference>
<dbReference type="GO" id="GO:0000462">
    <property type="term" value="P:maturation of SSU-rRNA from tricistronic rRNA transcript (SSU-rRNA, 5.8S rRNA, LSU-rRNA)"/>
    <property type="evidence" value="ECO:0007669"/>
    <property type="project" value="TreeGrafter"/>
</dbReference>
<evidence type="ECO:0000256" key="10">
    <source>
        <dbReference type="SAM" id="MobiDB-lite"/>
    </source>
</evidence>
<evidence type="ECO:0000256" key="3">
    <source>
        <dbReference type="ARBA" id="ARBA00006916"/>
    </source>
</evidence>
<gene>
    <name evidence="11" type="ORF">MYCTH_2304003</name>
</gene>
<proteinExistence type="inferred from homology"/>
<dbReference type="VEuPathDB" id="FungiDB:MYCTH_2304003"/>
<dbReference type="KEGG" id="mtm:MYCTH_2304003"/>
<dbReference type="OrthoDB" id="47732at2759"/>
<dbReference type="Pfam" id="PF10153">
    <property type="entry name" value="Efg1"/>
    <property type="match status" value="1"/>
</dbReference>
<protein>
    <recommendedName>
        <fullName evidence="4">rRNA-processing protein EFG1</fullName>
    </recommendedName>
    <alternativeName>
        <fullName evidence="5">rRNA-processing protein efg1</fullName>
    </alternativeName>
</protein>
<evidence type="ECO:0000313" key="11">
    <source>
        <dbReference type="EMBL" id="AEO57629.1"/>
    </source>
</evidence>
<dbReference type="RefSeq" id="XP_003662874.1">
    <property type="nucleotide sequence ID" value="XM_003662826.1"/>
</dbReference>
<dbReference type="AlphaFoldDB" id="G2QE46"/>
<evidence type="ECO:0000256" key="4">
    <source>
        <dbReference type="ARBA" id="ARBA00018689"/>
    </source>
</evidence>
<dbReference type="Proteomes" id="UP000007322">
    <property type="component" value="Chromosome 3"/>
</dbReference>
<dbReference type="PANTHER" id="PTHR33911">
    <property type="entry name" value="RRNA-PROCESSING PROTEIN EFG1"/>
    <property type="match status" value="1"/>
</dbReference>
<name>G2QE46_THET4</name>
<dbReference type="GeneID" id="11507500"/>
<feature type="coiled-coil region" evidence="9">
    <location>
        <begin position="68"/>
        <end position="95"/>
    </location>
</feature>
<feature type="compositionally biased region" description="Basic and acidic residues" evidence="10">
    <location>
        <begin position="1"/>
        <end position="20"/>
    </location>
</feature>
<comment type="similarity">
    <text evidence="3">Belongs to the EFG1 family.</text>
</comment>
<comment type="function">
    <text evidence="1">Involved in rRNA processing.</text>
</comment>
<dbReference type="InParanoid" id="G2QE46"/>
<feature type="compositionally biased region" description="Basic residues" evidence="10">
    <location>
        <begin position="21"/>
        <end position="34"/>
    </location>
</feature>
<evidence type="ECO:0000313" key="12">
    <source>
        <dbReference type="Proteomes" id="UP000007322"/>
    </source>
</evidence>
<organism evidence="11 12">
    <name type="scientific">Thermothelomyces thermophilus (strain ATCC 42464 / BCRC 31852 / DSM 1799)</name>
    <name type="common">Sporotrichum thermophile</name>
    <dbReference type="NCBI Taxonomy" id="573729"/>
    <lineage>
        <taxon>Eukaryota</taxon>
        <taxon>Fungi</taxon>
        <taxon>Dikarya</taxon>
        <taxon>Ascomycota</taxon>
        <taxon>Pezizomycotina</taxon>
        <taxon>Sordariomycetes</taxon>
        <taxon>Sordariomycetidae</taxon>
        <taxon>Sordariales</taxon>
        <taxon>Chaetomiaceae</taxon>
        <taxon>Thermothelomyces</taxon>
    </lineage>
</organism>
<dbReference type="GO" id="GO:0030688">
    <property type="term" value="C:preribosome, small subunit precursor"/>
    <property type="evidence" value="ECO:0007669"/>
    <property type="project" value="TreeGrafter"/>
</dbReference>
<feature type="region of interest" description="Disordered" evidence="10">
    <location>
        <begin position="1"/>
        <end position="41"/>
    </location>
</feature>
<evidence type="ECO:0000256" key="7">
    <source>
        <dbReference type="ARBA" id="ARBA00023054"/>
    </source>
</evidence>
<keyword evidence="12" id="KW-1185">Reference proteome</keyword>
<dbReference type="OMA" id="KCMEEGT"/>
<evidence type="ECO:0000256" key="1">
    <source>
        <dbReference type="ARBA" id="ARBA00002773"/>
    </source>
</evidence>
<evidence type="ECO:0000256" key="2">
    <source>
        <dbReference type="ARBA" id="ARBA00004604"/>
    </source>
</evidence>
<dbReference type="HOGENOM" id="CLU_066912_0_0_1"/>
<keyword evidence="6" id="KW-0698">rRNA processing</keyword>
<keyword evidence="8" id="KW-0539">Nucleus</keyword>
<evidence type="ECO:0000256" key="9">
    <source>
        <dbReference type="SAM" id="Coils"/>
    </source>
</evidence>
<feature type="compositionally biased region" description="Acidic residues" evidence="10">
    <location>
        <begin position="264"/>
        <end position="283"/>
    </location>
</feature>
<evidence type="ECO:0000256" key="8">
    <source>
        <dbReference type="ARBA" id="ARBA00023242"/>
    </source>
</evidence>
<dbReference type="PANTHER" id="PTHR33911:SF1">
    <property type="entry name" value="RRNA-PROCESSING PROTEIN EFG1"/>
    <property type="match status" value="1"/>
</dbReference>
<dbReference type="GO" id="GO:0005730">
    <property type="term" value="C:nucleolus"/>
    <property type="evidence" value="ECO:0007669"/>
    <property type="project" value="UniProtKB-SubCell"/>
</dbReference>
<sequence>MGNKRARSDTEGQPHEDAARKRMKPNRPHKKKQKKPVDMESLAAIKKRARAIERLLSRDNLKIPADKQNELERELAAHKQRIEEARRKKERSTMIKKYHMVRFFERKKAMRFVKQLERKVAQATDPDEVAQLKADLHVAQVDMDYARYFPFMEPYVSLYAAAAATDRDETNAAAHYLRTPRPPMWELIEKTREEGQAALEKLQNRWPQANARSDTPPRSPAKQAANKQHSARKGKKGAQEPGSKGSRSGSTKVEQKHSRKNKDEDGDGDSDDSSDSGGFFEED</sequence>
<comment type="subcellular location">
    <subcellularLocation>
        <location evidence="2">Nucleus</location>
        <location evidence="2">Nucleolus</location>
    </subcellularLocation>
</comment>